<evidence type="ECO:0000256" key="1">
    <source>
        <dbReference type="ARBA" id="ARBA00004442"/>
    </source>
</evidence>
<dbReference type="EMBL" id="BSOH01000027">
    <property type="protein sequence ID" value="GLR19360.1"/>
    <property type="molecule type" value="Genomic_DNA"/>
</dbReference>
<gene>
    <name evidence="7" type="ORF">GCM10007940_39760</name>
</gene>
<dbReference type="InterPro" id="IPR006664">
    <property type="entry name" value="OMP_bac"/>
</dbReference>
<keyword evidence="3" id="KW-0998">Cell outer membrane</keyword>
<evidence type="ECO:0000256" key="2">
    <source>
        <dbReference type="ARBA" id="ARBA00023136"/>
    </source>
</evidence>
<dbReference type="AlphaFoldDB" id="A0AA37SUJ9"/>
<dbReference type="InterPro" id="IPR036737">
    <property type="entry name" value="OmpA-like_sf"/>
</dbReference>
<dbReference type="Proteomes" id="UP001156666">
    <property type="component" value="Unassembled WGS sequence"/>
</dbReference>
<dbReference type="InterPro" id="IPR006665">
    <property type="entry name" value="OmpA-like"/>
</dbReference>
<evidence type="ECO:0000256" key="3">
    <source>
        <dbReference type="ARBA" id="ARBA00023237"/>
    </source>
</evidence>
<reference evidence="7" key="2">
    <citation type="submission" date="2023-01" db="EMBL/GenBank/DDBJ databases">
        <title>Draft genome sequence of Portibacter lacus strain NBRC 108769.</title>
        <authorList>
            <person name="Sun Q."/>
            <person name="Mori K."/>
        </authorList>
    </citation>
    <scope>NUCLEOTIDE SEQUENCE</scope>
    <source>
        <strain evidence="7">NBRC 108769</strain>
    </source>
</reference>
<feature type="domain" description="OmpA-like" evidence="6">
    <location>
        <begin position="414"/>
        <end position="536"/>
    </location>
</feature>
<proteinExistence type="predicted"/>
<comment type="caution">
    <text evidence="7">The sequence shown here is derived from an EMBL/GenBank/DDBJ whole genome shotgun (WGS) entry which is preliminary data.</text>
</comment>
<dbReference type="PROSITE" id="PS51123">
    <property type="entry name" value="OMPA_2"/>
    <property type="match status" value="1"/>
</dbReference>
<reference evidence="7" key="1">
    <citation type="journal article" date="2014" name="Int. J. Syst. Evol. Microbiol.">
        <title>Complete genome sequence of Corynebacterium casei LMG S-19264T (=DSM 44701T), isolated from a smear-ripened cheese.</title>
        <authorList>
            <consortium name="US DOE Joint Genome Institute (JGI-PGF)"/>
            <person name="Walter F."/>
            <person name="Albersmeier A."/>
            <person name="Kalinowski J."/>
            <person name="Ruckert C."/>
        </authorList>
    </citation>
    <scope>NUCLEOTIDE SEQUENCE</scope>
    <source>
        <strain evidence="7">NBRC 108769</strain>
    </source>
</reference>
<dbReference type="GO" id="GO:0009279">
    <property type="term" value="C:cell outer membrane"/>
    <property type="evidence" value="ECO:0007669"/>
    <property type="project" value="UniProtKB-SubCell"/>
</dbReference>
<dbReference type="Pfam" id="PF00691">
    <property type="entry name" value="OmpA"/>
    <property type="match status" value="1"/>
</dbReference>
<evidence type="ECO:0000259" key="6">
    <source>
        <dbReference type="PROSITE" id="PS51123"/>
    </source>
</evidence>
<sequence>MICKVGAQDDTWETAKITDEMTVDSDQNKKWRMGQSSFSAKPKNAWEAGIILGHFQVNGDVPSDLPSGYGIGLHIRKAINYVLSWRAEGFYTSTVGLDGRLSNPNVLNLDNKATDLSSSTYRNFKSTSITGGLSAIVNVGNLLFHSPRNKWNAYLGVGLGVTSTTVKMDYLNGTTPYDWSSIESQHSENTRQKRNDIRAMLDGDYETVADNDRNVASFLNDNGQIFPSFIGTVGVSRKINKRINISLEQQLIAQDYDKWDGHEYRSTFDQTNDSDIAAFTSLRLGINLGNFDNVTEPLYWLNPLDATYNDIAELKQRPVLDLTDADGDGIIDMLDQELDTPAGCPVDTRGIVLDSDGDGLADCKDKEPFSAPGYDTDEMGVAIIPDPGYMTEKDVTDVINSKMGAMETTLNEIKSGCGEWFLPMIHFDLDKYYIKPEFYGQLHHVGEILQRCPNVCVSVVGHTDPRSGNDYNRVLSYNRANAAIEYLTSKYGVSRDRLKLMYGGEEQPLVDSSARGSSESKNYMNRRVEFRVCQDSDTDMARPEGPNAGKGETGKTGSQYSGNKNSGY</sequence>
<keyword evidence="8" id="KW-1185">Reference proteome</keyword>
<dbReference type="PRINTS" id="PR01021">
    <property type="entry name" value="OMPADOMAIN"/>
</dbReference>
<feature type="region of interest" description="Disordered" evidence="5">
    <location>
        <begin position="531"/>
        <end position="568"/>
    </location>
</feature>
<name>A0AA37SUJ9_9BACT</name>
<accession>A0AA37SUJ9</accession>
<evidence type="ECO:0000313" key="7">
    <source>
        <dbReference type="EMBL" id="GLR19360.1"/>
    </source>
</evidence>
<dbReference type="CDD" id="cd07185">
    <property type="entry name" value="OmpA_C-like"/>
    <property type="match status" value="1"/>
</dbReference>
<evidence type="ECO:0000313" key="8">
    <source>
        <dbReference type="Proteomes" id="UP001156666"/>
    </source>
</evidence>
<feature type="compositionally biased region" description="Basic and acidic residues" evidence="5">
    <location>
        <begin position="531"/>
        <end position="542"/>
    </location>
</feature>
<evidence type="ECO:0000256" key="4">
    <source>
        <dbReference type="PROSITE-ProRule" id="PRU00473"/>
    </source>
</evidence>
<organism evidence="7 8">
    <name type="scientific">Portibacter lacus</name>
    <dbReference type="NCBI Taxonomy" id="1099794"/>
    <lineage>
        <taxon>Bacteria</taxon>
        <taxon>Pseudomonadati</taxon>
        <taxon>Bacteroidota</taxon>
        <taxon>Saprospiria</taxon>
        <taxon>Saprospirales</taxon>
        <taxon>Haliscomenobacteraceae</taxon>
        <taxon>Portibacter</taxon>
    </lineage>
</organism>
<keyword evidence="2 4" id="KW-0472">Membrane</keyword>
<feature type="compositionally biased region" description="Polar residues" evidence="5">
    <location>
        <begin position="555"/>
        <end position="568"/>
    </location>
</feature>
<dbReference type="InterPro" id="IPR028974">
    <property type="entry name" value="TSP_type-3_rpt"/>
</dbReference>
<evidence type="ECO:0000256" key="5">
    <source>
        <dbReference type="SAM" id="MobiDB-lite"/>
    </source>
</evidence>
<dbReference type="PANTHER" id="PTHR30329:SF21">
    <property type="entry name" value="LIPOPROTEIN YIAD-RELATED"/>
    <property type="match status" value="1"/>
</dbReference>
<dbReference type="SUPFAM" id="SSF103088">
    <property type="entry name" value="OmpA-like"/>
    <property type="match status" value="1"/>
</dbReference>
<dbReference type="PANTHER" id="PTHR30329">
    <property type="entry name" value="STATOR ELEMENT OF FLAGELLAR MOTOR COMPLEX"/>
    <property type="match status" value="1"/>
</dbReference>
<comment type="subcellular location">
    <subcellularLocation>
        <location evidence="1">Cell outer membrane</location>
    </subcellularLocation>
</comment>
<dbReference type="GO" id="GO:0005509">
    <property type="term" value="F:calcium ion binding"/>
    <property type="evidence" value="ECO:0007669"/>
    <property type="project" value="InterPro"/>
</dbReference>
<protein>
    <recommendedName>
        <fullName evidence="6">OmpA-like domain-containing protein</fullName>
    </recommendedName>
</protein>
<dbReference type="InterPro" id="IPR050330">
    <property type="entry name" value="Bact_OuterMem_StrucFunc"/>
</dbReference>
<dbReference type="SUPFAM" id="SSF103647">
    <property type="entry name" value="TSP type-3 repeat"/>
    <property type="match status" value="1"/>
</dbReference>
<dbReference type="Gene3D" id="3.30.1330.60">
    <property type="entry name" value="OmpA-like domain"/>
    <property type="match status" value="1"/>
</dbReference>